<evidence type="ECO:0000259" key="1">
    <source>
        <dbReference type="Pfam" id="PF00248"/>
    </source>
</evidence>
<dbReference type="SUPFAM" id="SSF51430">
    <property type="entry name" value="NAD(P)-linked oxidoreductase"/>
    <property type="match status" value="1"/>
</dbReference>
<sequence>MGVAPSFGAGTFGGAGPLLGHWGRSDSQEARRLVDLCLEAGVNLFDAADVCFNDASGRVLGEATKLRRGAPLPAGSRLHETAAFGPPVEEEQLLRVVEALDAVAEETCRSLPQRARPDAASAVTAPYSSFPYRRQAAFARLNPPAV</sequence>
<dbReference type="OrthoDB" id="9773828at2"/>
<dbReference type="Gene3D" id="3.20.20.100">
    <property type="entry name" value="NADP-dependent oxidoreductase domain"/>
    <property type="match status" value="1"/>
</dbReference>
<dbReference type="InterPro" id="IPR023210">
    <property type="entry name" value="NADP_OxRdtase_dom"/>
</dbReference>
<dbReference type="EMBL" id="SNVJ01000013">
    <property type="protein sequence ID" value="MXP64636.1"/>
    <property type="molecule type" value="Genomic_DNA"/>
</dbReference>
<name>A0A845BEU6_9PROT</name>
<dbReference type="Pfam" id="PF00248">
    <property type="entry name" value="Aldo_ket_red"/>
    <property type="match status" value="1"/>
</dbReference>
<reference evidence="2 3" key="1">
    <citation type="submission" date="2019-03" db="EMBL/GenBank/DDBJ databases">
        <title>Roseomonas sp. a novel Roseomonas species isolated from Sea whip Gorgonian.</title>
        <authorList>
            <person name="Li F."/>
            <person name="Pan X."/>
            <person name="Huang S."/>
            <person name="Li Z."/>
            <person name="Meng B."/>
        </authorList>
    </citation>
    <scope>NUCLEOTIDE SEQUENCE [LARGE SCALE GENOMIC DNA]</scope>
    <source>
        <strain evidence="2 3">M0104</strain>
    </source>
</reference>
<gene>
    <name evidence="2" type="ORF">E0493_14885</name>
</gene>
<organism evidence="2 3">
    <name type="scientific">Teichococcus coralli</name>
    <dbReference type="NCBI Taxonomy" id="2545983"/>
    <lineage>
        <taxon>Bacteria</taxon>
        <taxon>Pseudomonadati</taxon>
        <taxon>Pseudomonadota</taxon>
        <taxon>Alphaproteobacteria</taxon>
        <taxon>Acetobacterales</taxon>
        <taxon>Roseomonadaceae</taxon>
        <taxon>Roseomonas</taxon>
    </lineage>
</organism>
<protein>
    <recommendedName>
        <fullName evidence="1">NADP-dependent oxidoreductase domain-containing protein</fullName>
    </recommendedName>
</protein>
<dbReference type="AlphaFoldDB" id="A0A845BEU6"/>
<accession>A0A845BEU6</accession>
<proteinExistence type="predicted"/>
<feature type="domain" description="NADP-dependent oxidoreductase" evidence="1">
    <location>
        <begin position="14"/>
        <end position="66"/>
    </location>
</feature>
<keyword evidence="3" id="KW-1185">Reference proteome</keyword>
<dbReference type="InterPro" id="IPR036812">
    <property type="entry name" value="NAD(P)_OxRdtase_dom_sf"/>
</dbReference>
<comment type="caution">
    <text evidence="2">The sequence shown here is derived from an EMBL/GenBank/DDBJ whole genome shotgun (WGS) entry which is preliminary data.</text>
</comment>
<evidence type="ECO:0000313" key="3">
    <source>
        <dbReference type="Proteomes" id="UP000460715"/>
    </source>
</evidence>
<dbReference type="Proteomes" id="UP000460715">
    <property type="component" value="Unassembled WGS sequence"/>
</dbReference>
<evidence type="ECO:0000313" key="2">
    <source>
        <dbReference type="EMBL" id="MXP64636.1"/>
    </source>
</evidence>